<dbReference type="AlphaFoldDB" id="A0AAE0ZI17"/>
<protein>
    <submittedName>
        <fullName evidence="2">Uncharacterized protein</fullName>
    </submittedName>
</protein>
<evidence type="ECO:0000256" key="1">
    <source>
        <dbReference type="SAM" id="MobiDB-lite"/>
    </source>
</evidence>
<name>A0AAE0ZI17_9GAST</name>
<comment type="caution">
    <text evidence="2">The sequence shown here is derived from an EMBL/GenBank/DDBJ whole genome shotgun (WGS) entry which is preliminary data.</text>
</comment>
<sequence>MGGSSLLSIGSETDLAQGQARQTWGVPYLTESWFNHSDWPQRHSRLLVTTYTMRRFSAEISGQVVNIYCRTVEVVRDDVTARRRRRRMRPKPKYDNRASTEFID</sequence>
<feature type="region of interest" description="Disordered" evidence="1">
    <location>
        <begin position="80"/>
        <end position="104"/>
    </location>
</feature>
<dbReference type="EMBL" id="JAWDGP010004017">
    <property type="protein sequence ID" value="KAK3768762.1"/>
    <property type="molecule type" value="Genomic_DNA"/>
</dbReference>
<gene>
    <name evidence="2" type="ORF">RRG08_061221</name>
</gene>
<keyword evidence="3" id="KW-1185">Reference proteome</keyword>
<reference evidence="2" key="1">
    <citation type="journal article" date="2023" name="G3 (Bethesda)">
        <title>A reference genome for the long-term kleptoplast-retaining sea slug Elysia crispata morphotype clarki.</title>
        <authorList>
            <person name="Eastman K.E."/>
            <person name="Pendleton A.L."/>
            <person name="Shaikh M.A."/>
            <person name="Suttiyut T."/>
            <person name="Ogas R."/>
            <person name="Tomko P."/>
            <person name="Gavelis G."/>
            <person name="Widhalm J.R."/>
            <person name="Wisecaver J.H."/>
        </authorList>
    </citation>
    <scope>NUCLEOTIDE SEQUENCE</scope>
    <source>
        <strain evidence="2">ECLA1</strain>
    </source>
</reference>
<evidence type="ECO:0000313" key="2">
    <source>
        <dbReference type="EMBL" id="KAK3768762.1"/>
    </source>
</evidence>
<proteinExistence type="predicted"/>
<accession>A0AAE0ZI17</accession>
<dbReference type="Proteomes" id="UP001283361">
    <property type="component" value="Unassembled WGS sequence"/>
</dbReference>
<organism evidence="2 3">
    <name type="scientific">Elysia crispata</name>
    <name type="common">lettuce slug</name>
    <dbReference type="NCBI Taxonomy" id="231223"/>
    <lineage>
        <taxon>Eukaryota</taxon>
        <taxon>Metazoa</taxon>
        <taxon>Spiralia</taxon>
        <taxon>Lophotrochozoa</taxon>
        <taxon>Mollusca</taxon>
        <taxon>Gastropoda</taxon>
        <taxon>Heterobranchia</taxon>
        <taxon>Euthyneura</taxon>
        <taxon>Panpulmonata</taxon>
        <taxon>Sacoglossa</taxon>
        <taxon>Placobranchoidea</taxon>
        <taxon>Plakobranchidae</taxon>
        <taxon>Elysia</taxon>
    </lineage>
</organism>
<feature type="compositionally biased region" description="Basic residues" evidence="1">
    <location>
        <begin position="82"/>
        <end position="91"/>
    </location>
</feature>
<evidence type="ECO:0000313" key="3">
    <source>
        <dbReference type="Proteomes" id="UP001283361"/>
    </source>
</evidence>